<accession>A0A2K9AMV6</accession>
<evidence type="ECO:0000313" key="1">
    <source>
        <dbReference type="EMBL" id="AUD77743.1"/>
    </source>
</evidence>
<keyword evidence="2" id="KW-1185">Reference proteome</keyword>
<dbReference type="AlphaFoldDB" id="A0A2K9AMV6"/>
<protein>
    <submittedName>
        <fullName evidence="1">Uncharacterized protein</fullName>
    </submittedName>
</protein>
<sequence length="88" mass="10126">MLDRFEQWTRRVYKPREAKWKRPVLFILSIFLGIGCVAVAYTQVENQSANYGLWLVVGVLALFSGIGLFVSIFCKDYWVALVLGKPRL</sequence>
<proteinExistence type="predicted"/>
<reference evidence="1 2" key="1">
    <citation type="submission" date="2017-12" db="EMBL/GenBank/DDBJ databases">
        <title>Kangiella profundi FT102 completed genome.</title>
        <authorList>
            <person name="Xu J."/>
            <person name="Wang J."/>
            <person name="Lu Y."/>
        </authorList>
    </citation>
    <scope>NUCLEOTIDE SEQUENCE [LARGE SCALE GENOMIC DNA]</scope>
    <source>
        <strain evidence="1 2">FT102</strain>
    </source>
</reference>
<dbReference type="KEGG" id="kpd:CW740_00225"/>
<evidence type="ECO:0000313" key="2">
    <source>
        <dbReference type="Proteomes" id="UP000232693"/>
    </source>
</evidence>
<organism evidence="1 2">
    <name type="scientific">Kangiella profundi</name>
    <dbReference type="NCBI Taxonomy" id="1561924"/>
    <lineage>
        <taxon>Bacteria</taxon>
        <taxon>Pseudomonadati</taxon>
        <taxon>Pseudomonadota</taxon>
        <taxon>Gammaproteobacteria</taxon>
        <taxon>Kangiellales</taxon>
        <taxon>Kangiellaceae</taxon>
        <taxon>Kangiella</taxon>
    </lineage>
</organism>
<gene>
    <name evidence="1" type="ORF">CW740_00225</name>
</gene>
<name>A0A2K9AMV6_9GAMM</name>
<dbReference type="EMBL" id="CP025120">
    <property type="protein sequence ID" value="AUD77743.1"/>
    <property type="molecule type" value="Genomic_DNA"/>
</dbReference>
<dbReference type="Proteomes" id="UP000232693">
    <property type="component" value="Chromosome"/>
</dbReference>